<dbReference type="RefSeq" id="WP_186919843.1">
    <property type="nucleotide sequence ID" value="NZ_JACOPQ010000011.1"/>
</dbReference>
<feature type="region of interest" description="Disordered" evidence="5">
    <location>
        <begin position="88"/>
        <end position="141"/>
    </location>
</feature>
<comment type="caution">
    <text evidence="7">The sequence shown here is derived from an EMBL/GenBank/DDBJ whole genome shotgun (WGS) entry which is preliminary data.</text>
</comment>
<dbReference type="InterPro" id="IPR036278">
    <property type="entry name" value="Sialidase_sf"/>
</dbReference>
<dbReference type="Pfam" id="PF00395">
    <property type="entry name" value="SLH"/>
    <property type="match status" value="3"/>
</dbReference>
<evidence type="ECO:0000313" key="7">
    <source>
        <dbReference type="EMBL" id="MBC5738051.1"/>
    </source>
</evidence>
<dbReference type="SUPFAM" id="SSF50405">
    <property type="entry name" value="Actin-crosslinking proteins"/>
    <property type="match status" value="1"/>
</dbReference>
<dbReference type="PROSITE" id="PS51272">
    <property type="entry name" value="SLH"/>
    <property type="match status" value="3"/>
</dbReference>
<keyword evidence="4" id="KW-0677">Repeat</keyword>
<evidence type="ECO:0000256" key="1">
    <source>
        <dbReference type="ARBA" id="ARBA00000427"/>
    </source>
</evidence>
<feature type="domain" description="SLH" evidence="6">
    <location>
        <begin position="1056"/>
        <end position="1115"/>
    </location>
</feature>
<gene>
    <name evidence="7" type="ORF">H8S62_13645</name>
</gene>
<dbReference type="GO" id="GO:0005737">
    <property type="term" value="C:cytoplasm"/>
    <property type="evidence" value="ECO:0007669"/>
    <property type="project" value="TreeGrafter"/>
</dbReference>
<dbReference type="Gene3D" id="2.60.40.1080">
    <property type="match status" value="1"/>
</dbReference>
<dbReference type="InterPro" id="IPR001119">
    <property type="entry name" value="SLH_dom"/>
</dbReference>
<dbReference type="Gene3D" id="2.80.10.50">
    <property type="match status" value="1"/>
</dbReference>
<keyword evidence="8" id="KW-1185">Reference proteome</keyword>
<dbReference type="SUPFAM" id="SSF49373">
    <property type="entry name" value="Invasin/intimin cell-adhesion fragments"/>
    <property type="match status" value="1"/>
</dbReference>
<evidence type="ECO:0000313" key="8">
    <source>
        <dbReference type="Proteomes" id="UP000607645"/>
    </source>
</evidence>
<dbReference type="Proteomes" id="UP000607645">
    <property type="component" value="Unassembled WGS sequence"/>
</dbReference>
<accession>A0A8J6MDX0</accession>
<name>A0A8J6MDX0_9FIRM</name>
<dbReference type="GO" id="GO:0009313">
    <property type="term" value="P:oligosaccharide catabolic process"/>
    <property type="evidence" value="ECO:0007669"/>
    <property type="project" value="TreeGrafter"/>
</dbReference>
<dbReference type="InterPro" id="IPR023364">
    <property type="entry name" value="Trans_sialidase_dom3"/>
</dbReference>
<evidence type="ECO:0000259" key="6">
    <source>
        <dbReference type="PROSITE" id="PS51272"/>
    </source>
</evidence>
<feature type="domain" description="SLH" evidence="6">
    <location>
        <begin position="1116"/>
        <end position="1179"/>
    </location>
</feature>
<dbReference type="InterPro" id="IPR008999">
    <property type="entry name" value="Actin-crosslinking"/>
</dbReference>
<dbReference type="EC" id="3.2.1.18" evidence="3"/>
<organism evidence="7 8">
    <name type="scientific">Lawsonibacter faecis</name>
    <dbReference type="NCBI Taxonomy" id="2763052"/>
    <lineage>
        <taxon>Bacteria</taxon>
        <taxon>Bacillati</taxon>
        <taxon>Bacillota</taxon>
        <taxon>Clostridia</taxon>
        <taxon>Eubacteriales</taxon>
        <taxon>Oscillospiraceae</taxon>
        <taxon>Lawsonibacter</taxon>
    </lineage>
</organism>
<evidence type="ECO:0000256" key="2">
    <source>
        <dbReference type="ARBA" id="ARBA00009348"/>
    </source>
</evidence>
<dbReference type="Pfam" id="PF13088">
    <property type="entry name" value="BNR_2"/>
    <property type="match status" value="1"/>
</dbReference>
<dbReference type="PANTHER" id="PTHR10628">
    <property type="entry name" value="SIALIDASE"/>
    <property type="match status" value="1"/>
</dbReference>
<evidence type="ECO:0000256" key="3">
    <source>
        <dbReference type="ARBA" id="ARBA00012733"/>
    </source>
</evidence>
<dbReference type="InterPro" id="IPR026856">
    <property type="entry name" value="Sialidase_fam"/>
</dbReference>
<dbReference type="CDD" id="cd15482">
    <property type="entry name" value="Sialidase_non-viral"/>
    <property type="match status" value="1"/>
</dbReference>
<dbReference type="SUPFAM" id="SSF50939">
    <property type="entry name" value="Sialidases"/>
    <property type="match status" value="1"/>
</dbReference>
<dbReference type="InterPro" id="IPR008964">
    <property type="entry name" value="Invasin/intimin_cell_adhesion"/>
</dbReference>
<dbReference type="PANTHER" id="PTHR10628:SF30">
    <property type="entry name" value="EXO-ALPHA-SIALIDASE"/>
    <property type="match status" value="1"/>
</dbReference>
<dbReference type="GO" id="GO:0016020">
    <property type="term" value="C:membrane"/>
    <property type="evidence" value="ECO:0007669"/>
    <property type="project" value="TreeGrafter"/>
</dbReference>
<reference evidence="7" key="1">
    <citation type="submission" date="2020-08" db="EMBL/GenBank/DDBJ databases">
        <title>Genome public.</title>
        <authorList>
            <person name="Liu C."/>
            <person name="Sun Q."/>
        </authorList>
    </citation>
    <scope>NUCLEOTIDE SEQUENCE</scope>
    <source>
        <strain evidence="7">NSJ-52</strain>
    </source>
</reference>
<dbReference type="GO" id="GO:0004308">
    <property type="term" value="F:exo-alpha-sialidase activity"/>
    <property type="evidence" value="ECO:0007669"/>
    <property type="project" value="UniProtKB-EC"/>
</dbReference>
<evidence type="ECO:0000256" key="5">
    <source>
        <dbReference type="SAM" id="MobiDB-lite"/>
    </source>
</evidence>
<protein>
    <recommendedName>
        <fullName evidence="3">exo-alpha-sialidase</fullName>
        <ecNumber evidence="3">3.2.1.18</ecNumber>
    </recommendedName>
</protein>
<evidence type="ECO:0000256" key="4">
    <source>
        <dbReference type="ARBA" id="ARBA00022737"/>
    </source>
</evidence>
<dbReference type="Gene3D" id="2.40.220.10">
    <property type="entry name" value="Intramolecular Trans-sialidase, Domain 3"/>
    <property type="match status" value="1"/>
</dbReference>
<feature type="compositionally biased region" description="Polar residues" evidence="5">
    <location>
        <begin position="127"/>
        <end position="139"/>
    </location>
</feature>
<comment type="catalytic activity">
    <reaction evidence="1">
        <text>Hydrolysis of alpha-(2-&gt;3)-, alpha-(2-&gt;6)-, alpha-(2-&gt;8)- glycosidic linkages of terminal sialic acid residues in oligosaccharides, glycoproteins, glycolipids, colominic acid and synthetic substrates.</text>
        <dbReference type="EC" id="3.2.1.18"/>
    </reaction>
</comment>
<feature type="domain" description="SLH" evidence="6">
    <location>
        <begin position="1184"/>
        <end position="1242"/>
    </location>
</feature>
<dbReference type="EMBL" id="JACOPQ010000011">
    <property type="protein sequence ID" value="MBC5738051.1"/>
    <property type="molecule type" value="Genomic_DNA"/>
</dbReference>
<dbReference type="GO" id="GO:0006689">
    <property type="term" value="P:ganglioside catabolic process"/>
    <property type="evidence" value="ECO:0007669"/>
    <property type="project" value="TreeGrafter"/>
</dbReference>
<dbReference type="AlphaFoldDB" id="A0A8J6MDX0"/>
<comment type="similarity">
    <text evidence="2">Belongs to the glycosyl hydrolase 33 family.</text>
</comment>
<proteinExistence type="inferred from homology"/>
<dbReference type="Gene3D" id="2.120.10.10">
    <property type="match status" value="1"/>
</dbReference>
<sequence length="1242" mass="134137">MNPFDLEGDTVTGDTRTDTRAGTVKLAEGENGGYFIQYTMDGTVLNLTDRTKIRERDGYATVVFAAGGAVEFQITPAGAGKDTFHIWYAGEGSEPDPKPKPEPEPAPEPEQGKFPAPAGQPEEGYTTPDTILSGTSSEPMSDEDVQSYFRIPAMVTLENGWIVAASDLRWPNTNDSPNNLDTIVSVSKDGGETWEWEAVNYFADFAPIQDPTYWSNGAKSKTDSASFIDPALTVDSSGKLWMAVDLQPPNVNLKANAQKAGSGFDENGWLMVGNITESQYGGIVKGTDGLTAETGKTFADAHYLYRVDFKDATATAEKTGESVDLFPIFHRDGKEMETGYYVDASFDIWYDYGAESPDIRPVLCRQKESEHYVQSNLFYLASEWKAYSTSYLMIRSAEVEGDKLVWSDPVLINAGIKLDNERFLVFCPGRGFTATLPNGGERILFQLYDNWTGEGNGGRASTVYSDDGGVTWQRGERTENLGEADSASESQVVRLPNGDLRMYSRNVSNGYIGYADSSDNGLTWGTYKLDKSLAYCNNCMVSFINLEGCLVGPDNTVYENLILASYPRNNYRSDGVIRIGAVGTDEGQSVTWLNKDTVRFKGRYNYSCLTQLPGTEGFAVLYEQDTQLSPTKGVMAMNFVKLTPADLLGSGWVLTAEKPTVPVTLTVDTAMIDLDYNGSKTVTPKYSPADARVAWASSDESVATVADGVITAAGAGTATITLSVTYGPLTRTAAIEVLVQPEGGLTLPEEFKSALTSTTIPGTTRYVLDEDGVEESKPYIVYALSGERVMHNNTNKNATDHCRPTMDGEQMIANHAADSWSPTDDLWRLEEQEDGAFVFKSITNGKYLTAAASGSQLALGDAAVPFTVTHQGNGVYHVGNGGKYLAFSSGWRMQPEPFEIRLYGELVTAETTTYSVTADGLKVLIRALKEYEANFADVLALAGTYDSEEEALAAQAGIDEASKTLYAQYRTGNTERYMVTYVVNDVIWGVQSCYAGSTIVPMTHPAAPSGQVFAGWTNLPEDRIMPSHDLTLTASFRSAGGGGVIYVSPSPKKDAPRLPFTDVAEGVWYAVAIANIVDGGVMEGVDAQRFAPGGAMTRGMTAQALYCLAGKPETAGQASFLDLAGGVSYADAVAWGADKGVIEGYSGGMFGGEDALSREQLATLLYRYARLVDKRDATADTGVLEQFADSAEVSGWSAQAMAWLVSNKLIVGRTDNCLAPKAAVTRAEAAVILDRYLTLQPA</sequence>
<dbReference type="InterPro" id="IPR011040">
    <property type="entry name" value="Sialidase"/>
</dbReference>